<dbReference type="Proteomes" id="UP000278746">
    <property type="component" value="Unassembled WGS sequence"/>
</dbReference>
<dbReference type="InterPro" id="IPR000669">
    <property type="entry name" value="Mannitol_DH"/>
</dbReference>
<dbReference type="Pfam" id="PF08125">
    <property type="entry name" value="Mannitol_dh_C"/>
    <property type="match status" value="1"/>
</dbReference>
<evidence type="ECO:0000313" key="10">
    <source>
        <dbReference type="EMBL" id="RNA67421.1"/>
    </source>
</evidence>
<dbReference type="OrthoDB" id="271711at2"/>
<feature type="binding site" evidence="7">
    <location>
        <begin position="3"/>
        <end position="14"/>
    </location>
    <ligand>
        <name>NAD(+)</name>
        <dbReference type="ChEBI" id="CHEBI:57540"/>
    </ligand>
</feature>
<dbReference type="EC" id="1.1.1.17" evidence="2 7"/>
<dbReference type="EMBL" id="RHIB01000002">
    <property type="protein sequence ID" value="RNA67421.1"/>
    <property type="molecule type" value="Genomic_DNA"/>
</dbReference>
<dbReference type="PRINTS" id="PR00084">
    <property type="entry name" value="MTLDHDRGNASE"/>
</dbReference>
<evidence type="ECO:0000259" key="8">
    <source>
        <dbReference type="Pfam" id="PF01232"/>
    </source>
</evidence>
<comment type="similarity">
    <text evidence="1 7">Belongs to the mannitol dehydrogenase family.</text>
</comment>
<dbReference type="InterPro" id="IPR036291">
    <property type="entry name" value="NAD(P)-bd_dom_sf"/>
</dbReference>
<dbReference type="InterPro" id="IPR013131">
    <property type="entry name" value="Mannitol_DH_N"/>
</dbReference>
<feature type="domain" description="Mannitol dehydrogenase C-terminal" evidence="9">
    <location>
        <begin position="201"/>
        <end position="377"/>
    </location>
</feature>
<evidence type="ECO:0000256" key="4">
    <source>
        <dbReference type="ARBA" id="ARBA00023002"/>
    </source>
</evidence>
<keyword evidence="4 7" id="KW-0560">Oxidoreductase</keyword>
<dbReference type="PANTHER" id="PTHR30524">
    <property type="entry name" value="MANNITOL-1-PHOSPHATE 5-DEHYDROGENASE"/>
    <property type="match status" value="1"/>
</dbReference>
<organism evidence="10 11">
    <name type="scientific">Alteribacter keqinensis</name>
    <dbReference type="NCBI Taxonomy" id="2483800"/>
    <lineage>
        <taxon>Bacteria</taxon>
        <taxon>Bacillati</taxon>
        <taxon>Bacillota</taxon>
        <taxon>Bacilli</taxon>
        <taxon>Bacillales</taxon>
        <taxon>Bacillaceae</taxon>
        <taxon>Alteribacter</taxon>
    </lineage>
</organism>
<proteinExistence type="inferred from homology"/>
<accession>A0A3M7TPS9</accession>
<dbReference type="SUPFAM" id="SSF51735">
    <property type="entry name" value="NAD(P)-binding Rossmann-fold domains"/>
    <property type="match status" value="1"/>
</dbReference>
<dbReference type="SUPFAM" id="SSF48179">
    <property type="entry name" value="6-phosphogluconate dehydrogenase C-terminal domain-like"/>
    <property type="match status" value="1"/>
</dbReference>
<dbReference type="Pfam" id="PF01232">
    <property type="entry name" value="Mannitol_dh"/>
    <property type="match status" value="1"/>
</dbReference>
<dbReference type="InterPro" id="IPR013118">
    <property type="entry name" value="Mannitol_DH_C"/>
</dbReference>
<dbReference type="Gene3D" id="3.40.50.720">
    <property type="entry name" value="NAD(P)-binding Rossmann-like Domain"/>
    <property type="match status" value="1"/>
</dbReference>
<comment type="catalytic activity">
    <reaction evidence="6 7">
        <text>D-mannitol 1-phosphate + NAD(+) = beta-D-fructose 6-phosphate + NADH + H(+)</text>
        <dbReference type="Rhea" id="RHEA:19661"/>
        <dbReference type="ChEBI" id="CHEBI:15378"/>
        <dbReference type="ChEBI" id="CHEBI:57540"/>
        <dbReference type="ChEBI" id="CHEBI:57634"/>
        <dbReference type="ChEBI" id="CHEBI:57945"/>
        <dbReference type="ChEBI" id="CHEBI:61381"/>
        <dbReference type="EC" id="1.1.1.17"/>
    </reaction>
</comment>
<dbReference type="RefSeq" id="WP_122898792.1">
    <property type="nucleotide sequence ID" value="NZ_RHIB01000002.1"/>
</dbReference>
<evidence type="ECO:0000256" key="7">
    <source>
        <dbReference type="HAMAP-Rule" id="MF_00196"/>
    </source>
</evidence>
<dbReference type="PANTHER" id="PTHR30524:SF0">
    <property type="entry name" value="ALTRONATE OXIDOREDUCTASE-RELATED"/>
    <property type="match status" value="1"/>
</dbReference>
<dbReference type="HAMAP" id="MF_00196">
    <property type="entry name" value="Mannitol_dehydrog"/>
    <property type="match status" value="1"/>
</dbReference>
<dbReference type="InterPro" id="IPR008927">
    <property type="entry name" value="6-PGluconate_DH-like_C_sf"/>
</dbReference>
<dbReference type="Gene3D" id="1.10.1040.10">
    <property type="entry name" value="N-(1-d-carboxylethyl)-l-norvaline Dehydrogenase, domain 2"/>
    <property type="match status" value="1"/>
</dbReference>
<feature type="domain" description="Mannitol dehydrogenase N-terminal" evidence="8">
    <location>
        <begin position="1"/>
        <end position="193"/>
    </location>
</feature>
<gene>
    <name evidence="7" type="primary">mtlD</name>
    <name evidence="10" type="ORF">EBO34_11825</name>
</gene>
<evidence type="ECO:0000313" key="11">
    <source>
        <dbReference type="Proteomes" id="UP000278746"/>
    </source>
</evidence>
<dbReference type="InterPro" id="IPR023028">
    <property type="entry name" value="Mannitol_1_phos_5_DH"/>
</dbReference>
<evidence type="ECO:0000256" key="5">
    <source>
        <dbReference type="ARBA" id="ARBA00023027"/>
    </source>
</evidence>
<sequence>MKAVHFGAGNIGRGFIGQLLYDAGAAITFVDVNDEVINAMNSERHYDIVYAQEEELRYSVHGVKGLNSRTETDKVVSEIAEADIVTTAVGPNVLKFLAPVIKEGLVKRSGKAVDVIACENMVGGSEQLKQYVLDQADDEERRIVEESAGFPNAAVDRIVPEQVVGNGLDVTVEPFYEWIVETEGMKNPDVRIPGILYVEALSPYIERKLFTVNTGHAAAAYLGSLEGYKTIAEAMADEGVFTSVSGALEETGKLLTAKYDTFSKDEQKAYIEKVLARFVNPKLVDDVKRVGRTPLRKLGRKERLISPAEQLMKRNGQPAFLVDVIVAALSFRNEDDPEAVKLAEEIQEKGVGYVLRHYSQLEENSPLYESISEKYNEAEK</sequence>
<evidence type="ECO:0000256" key="3">
    <source>
        <dbReference type="ARBA" id="ARBA00016219"/>
    </source>
</evidence>
<dbReference type="GO" id="GO:0005829">
    <property type="term" value="C:cytosol"/>
    <property type="evidence" value="ECO:0007669"/>
    <property type="project" value="TreeGrafter"/>
</dbReference>
<comment type="caution">
    <text evidence="10">The sequence shown here is derived from an EMBL/GenBank/DDBJ whole genome shotgun (WGS) entry which is preliminary data.</text>
</comment>
<evidence type="ECO:0000256" key="2">
    <source>
        <dbReference type="ARBA" id="ARBA00012939"/>
    </source>
</evidence>
<keyword evidence="11" id="KW-1185">Reference proteome</keyword>
<protein>
    <recommendedName>
        <fullName evidence="3 7">Mannitol-1-phosphate 5-dehydrogenase</fullName>
        <ecNumber evidence="2 7">1.1.1.17</ecNumber>
    </recommendedName>
</protein>
<dbReference type="NCBIfam" id="NF002652">
    <property type="entry name" value="PRK02318.2-5"/>
    <property type="match status" value="1"/>
</dbReference>
<name>A0A3M7TPS9_9BACI</name>
<keyword evidence="5 7" id="KW-0520">NAD</keyword>
<dbReference type="NCBIfam" id="NF002647">
    <property type="entry name" value="PRK02318.1-3"/>
    <property type="match status" value="1"/>
</dbReference>
<evidence type="ECO:0000256" key="6">
    <source>
        <dbReference type="ARBA" id="ARBA00048615"/>
    </source>
</evidence>
<dbReference type="GO" id="GO:0019592">
    <property type="term" value="P:mannitol catabolic process"/>
    <property type="evidence" value="ECO:0007669"/>
    <property type="project" value="TreeGrafter"/>
</dbReference>
<evidence type="ECO:0000256" key="1">
    <source>
        <dbReference type="ARBA" id="ARBA00006541"/>
    </source>
</evidence>
<dbReference type="AlphaFoldDB" id="A0A3M7TPS9"/>
<dbReference type="InterPro" id="IPR013328">
    <property type="entry name" value="6PGD_dom2"/>
</dbReference>
<reference evidence="10 11" key="1">
    <citation type="submission" date="2018-10" db="EMBL/GenBank/DDBJ databases">
        <title>Bacillus Keqinensis sp. nov., a moderately halophilic bacterium isolated from a saline-alkaline lake.</title>
        <authorList>
            <person name="Wang H."/>
        </authorList>
    </citation>
    <scope>NUCLEOTIDE SEQUENCE [LARGE SCALE GENOMIC DNA]</scope>
    <source>
        <strain evidence="10 11">KQ-3</strain>
    </source>
</reference>
<dbReference type="GO" id="GO:0008926">
    <property type="term" value="F:mannitol-1-phosphate 5-dehydrogenase activity"/>
    <property type="evidence" value="ECO:0007669"/>
    <property type="project" value="UniProtKB-UniRule"/>
</dbReference>
<dbReference type="NCBIfam" id="NF002646">
    <property type="entry name" value="PRK02318.1-2"/>
    <property type="match status" value="1"/>
</dbReference>
<evidence type="ECO:0000259" key="9">
    <source>
        <dbReference type="Pfam" id="PF08125"/>
    </source>
</evidence>